<protein>
    <submittedName>
        <fullName evidence="3">Glycerophosphoryl diester phosphodiesterase</fullName>
    </submittedName>
</protein>
<accession>A0A1I6T6L3</accession>
<evidence type="ECO:0000313" key="4">
    <source>
        <dbReference type="Proteomes" id="UP000198660"/>
    </source>
</evidence>
<dbReference type="SUPFAM" id="SSF51695">
    <property type="entry name" value="PLC-like phosphodiesterases"/>
    <property type="match status" value="1"/>
</dbReference>
<dbReference type="EMBL" id="FPAA01000009">
    <property type="protein sequence ID" value="SFS84874.1"/>
    <property type="molecule type" value="Genomic_DNA"/>
</dbReference>
<evidence type="ECO:0000256" key="1">
    <source>
        <dbReference type="SAM" id="SignalP"/>
    </source>
</evidence>
<gene>
    <name evidence="3" type="ORF">SAMN05444972_10955</name>
</gene>
<reference evidence="4" key="1">
    <citation type="submission" date="2016-10" db="EMBL/GenBank/DDBJ databases">
        <authorList>
            <person name="Varghese N."/>
            <person name="Submissions S."/>
        </authorList>
    </citation>
    <scope>NUCLEOTIDE SEQUENCE [LARGE SCALE GENOMIC DNA]</scope>
    <source>
        <strain evidence="4">DSM 45789</strain>
    </source>
</reference>
<dbReference type="PANTHER" id="PTHR46211:SF14">
    <property type="entry name" value="GLYCEROPHOSPHODIESTER PHOSPHODIESTERASE"/>
    <property type="match status" value="1"/>
</dbReference>
<feature type="signal peptide" evidence="1">
    <location>
        <begin position="1"/>
        <end position="19"/>
    </location>
</feature>
<dbReference type="Gene3D" id="2.60.120.560">
    <property type="entry name" value="Exo-inulinase, domain 1"/>
    <property type="match status" value="2"/>
</dbReference>
<dbReference type="InterPro" id="IPR030395">
    <property type="entry name" value="GP_PDE_dom"/>
</dbReference>
<dbReference type="Gene3D" id="3.20.20.190">
    <property type="entry name" value="Phosphatidylinositol (PI) phosphodiesterase"/>
    <property type="match status" value="1"/>
</dbReference>
<dbReference type="RefSeq" id="WP_091837820.1">
    <property type="nucleotide sequence ID" value="NZ_FPAA01000009.1"/>
</dbReference>
<dbReference type="GO" id="GO:0006629">
    <property type="term" value="P:lipid metabolic process"/>
    <property type="evidence" value="ECO:0007669"/>
    <property type="project" value="InterPro"/>
</dbReference>
<name>A0A1I6T6L3_9BACL</name>
<dbReference type="InterPro" id="IPR017946">
    <property type="entry name" value="PLC-like_Pdiesterase_TIM-brl"/>
</dbReference>
<dbReference type="GO" id="GO:0008081">
    <property type="term" value="F:phosphoric diester hydrolase activity"/>
    <property type="evidence" value="ECO:0007669"/>
    <property type="project" value="InterPro"/>
</dbReference>
<organism evidence="3 4">
    <name type="scientific">Marininema halotolerans</name>
    <dbReference type="NCBI Taxonomy" id="1155944"/>
    <lineage>
        <taxon>Bacteria</taxon>
        <taxon>Bacillati</taxon>
        <taxon>Bacillota</taxon>
        <taxon>Bacilli</taxon>
        <taxon>Bacillales</taxon>
        <taxon>Thermoactinomycetaceae</taxon>
        <taxon>Marininema</taxon>
    </lineage>
</organism>
<keyword evidence="1" id="KW-0732">Signal</keyword>
<keyword evidence="4" id="KW-1185">Reference proteome</keyword>
<proteinExistence type="predicted"/>
<feature type="chain" id="PRO_5039704607" evidence="1">
    <location>
        <begin position="20"/>
        <end position="671"/>
    </location>
</feature>
<evidence type="ECO:0000259" key="2">
    <source>
        <dbReference type="PROSITE" id="PS51704"/>
    </source>
</evidence>
<dbReference type="Proteomes" id="UP000198660">
    <property type="component" value="Unassembled WGS sequence"/>
</dbReference>
<evidence type="ECO:0000313" key="3">
    <source>
        <dbReference type="EMBL" id="SFS84874.1"/>
    </source>
</evidence>
<dbReference type="AlphaFoldDB" id="A0A1I6T6L3"/>
<dbReference type="InterPro" id="IPR010496">
    <property type="entry name" value="AL/BT2_dom"/>
</dbReference>
<dbReference type="PROSITE" id="PS51704">
    <property type="entry name" value="GP_PDE"/>
    <property type="match status" value="1"/>
</dbReference>
<dbReference type="Pfam" id="PF03009">
    <property type="entry name" value="GDPD"/>
    <property type="match status" value="1"/>
</dbReference>
<sequence length="671" mass="74407">MKKLSVILLALFISLSWWDSSKHIASADPADPSYVISEDFNDNQLPSGWKAIEGDWQVEDGKLVGTSKNQEEISRITFGSPMENYRFEADLQFESVLESTRWTGLALDIPASGEAPWYQATLRSGSTASNGIGFSKRYDNEDNRWGPISNTAAPIDAGVKKTVHVAVEVKGQKARWYLNDQFVLEETQIPRPSTGVLGLIVNGATVSFDNVKVSKINKVINYVMNEDFNDNQLPSGWKAIEGDWQVEDGKLVGTSKSQEEISRITFGSPMENYRFEADLQFESVLESTRWTGLALDIPASGEAPWYQATLRSGSTASNGIGFSKRYDNEDNRWGPISNTAAPIDAGVNKTVHVAVEVQGKRARWYLNDQFVYEEIQIPRPSTGVLGLIVNGATVSFDNVKVSKIKEYPSLMHSADPLVVAHRGNAVSAPENTIAAFKSAISVKAPFIETDTRLTSDGVPVIMHDPTVDRTTDHKGKVSDYTYEEIRSLNAGDKEKVEKVPSLAETLDLIKSSKNKTILLLEIKKPVSEEGIKAILDKISSREMEDQVIVECSDELILQSAQTIAPEIPRTMLYWATQDIKDTNDPNDPINISKRLGLASFQLRYKNNDDYKNTFASIADKKGYISKLHKVGIPFFTFTLNQSADWDQAKKLGVDGIFTDNPGGAVKWFAEH</sequence>
<dbReference type="Pfam" id="PF06439">
    <property type="entry name" value="3keto-disac_hyd"/>
    <property type="match status" value="2"/>
</dbReference>
<dbReference type="OrthoDB" id="384721at2"/>
<feature type="domain" description="GP-PDE" evidence="2">
    <location>
        <begin position="416"/>
        <end position="668"/>
    </location>
</feature>
<dbReference type="PANTHER" id="PTHR46211">
    <property type="entry name" value="GLYCEROPHOSPHORYL DIESTER PHOSPHODIESTERASE"/>
    <property type="match status" value="1"/>
</dbReference>